<dbReference type="Gene3D" id="3.40.50.410">
    <property type="entry name" value="von Willebrand factor, type A domain"/>
    <property type="match status" value="1"/>
</dbReference>
<dbReference type="InterPro" id="IPR001343">
    <property type="entry name" value="Hemolysn_Ca-bd"/>
</dbReference>
<dbReference type="Pfam" id="PF13519">
    <property type="entry name" value="VWA_2"/>
    <property type="match status" value="1"/>
</dbReference>
<name>A0A4T0UJB7_9NEIS</name>
<keyword evidence="5" id="KW-1185">Reference proteome</keyword>
<dbReference type="GO" id="GO:0005509">
    <property type="term" value="F:calcium ion binding"/>
    <property type="evidence" value="ECO:0007669"/>
    <property type="project" value="InterPro"/>
</dbReference>
<feature type="domain" description="VWFA" evidence="3">
    <location>
        <begin position="729"/>
        <end position="897"/>
    </location>
</feature>
<dbReference type="PANTHER" id="PTHR38340:SF1">
    <property type="entry name" value="S-LAYER PROTEIN"/>
    <property type="match status" value="1"/>
</dbReference>
<evidence type="ECO:0000256" key="1">
    <source>
        <dbReference type="ARBA" id="ARBA00004613"/>
    </source>
</evidence>
<organism evidence="4 5">
    <name type="scientific">Crenobacter intestini</name>
    <dbReference type="NCBI Taxonomy" id="2563443"/>
    <lineage>
        <taxon>Bacteria</taxon>
        <taxon>Pseudomonadati</taxon>
        <taxon>Pseudomonadota</taxon>
        <taxon>Betaproteobacteria</taxon>
        <taxon>Neisseriales</taxon>
        <taxon>Neisseriaceae</taxon>
        <taxon>Crenobacter</taxon>
    </lineage>
</organism>
<evidence type="ECO:0000313" key="4">
    <source>
        <dbReference type="EMBL" id="TIC78446.1"/>
    </source>
</evidence>
<dbReference type="EMBL" id="STGJ01000031">
    <property type="protein sequence ID" value="TIC78446.1"/>
    <property type="molecule type" value="Genomic_DNA"/>
</dbReference>
<dbReference type="CDD" id="cd00198">
    <property type="entry name" value="vWFA"/>
    <property type="match status" value="1"/>
</dbReference>
<dbReference type="SUPFAM" id="SSF51120">
    <property type="entry name" value="beta-Roll"/>
    <property type="match status" value="2"/>
</dbReference>
<evidence type="ECO:0000256" key="2">
    <source>
        <dbReference type="ARBA" id="ARBA00022525"/>
    </source>
</evidence>
<dbReference type="InterPro" id="IPR019960">
    <property type="entry name" value="T1SS_VCA0849"/>
</dbReference>
<keyword evidence="2" id="KW-0964">Secreted</keyword>
<evidence type="ECO:0000259" key="3">
    <source>
        <dbReference type="PROSITE" id="PS50234"/>
    </source>
</evidence>
<dbReference type="Pfam" id="PF00353">
    <property type="entry name" value="HemolysinCabind"/>
    <property type="match status" value="5"/>
</dbReference>
<gene>
    <name evidence="4" type="ORF">E5K04_16285</name>
</gene>
<dbReference type="Proteomes" id="UP000308891">
    <property type="component" value="Unassembled WGS sequence"/>
</dbReference>
<dbReference type="PROSITE" id="PS00330">
    <property type="entry name" value="HEMOLYSIN_CALCIUM"/>
    <property type="match status" value="3"/>
</dbReference>
<comment type="subcellular location">
    <subcellularLocation>
        <location evidence="1">Secreted</location>
    </subcellularLocation>
</comment>
<proteinExistence type="predicted"/>
<dbReference type="PROSITE" id="PS50234">
    <property type="entry name" value="VWFA"/>
    <property type="match status" value="1"/>
</dbReference>
<dbReference type="GO" id="GO:0005576">
    <property type="term" value="C:extracellular region"/>
    <property type="evidence" value="ECO:0007669"/>
    <property type="project" value="UniProtKB-SubCell"/>
</dbReference>
<sequence>AAGNSTTKEDSEGYTVDAVAPSINVTIVDDTNNDQLLSNMEVAGDGVQVRVAADHAALQEGGRIVLTIGQGGNPPTRIITVEMVGGKAQFSNESGQVLDVGYKYEGGVITFTEGKPAEGSTLTVSATQTDKAGNMALSEDSATLDPLPTVANTTISYAENQTAGAVLGKIGAADDKGVTGIVFKDSGTHISKDGYYQINGKGEISLTVDGVKAGVNDFEQGPNSGNYVVVVSDAAGNKTEATITLNETNVNEAPTTSGGYATGSEDAAFVLQWSQFNASDVDASSSLSIKITSLPADGQLLFNGTVVTQAQLDAGLTITQADIIAGKLQFKPDLHEASGLAGSGTNTGADGNKLGDYASFGYQVSDGVNLSTNATFVVDVKPVADGVTLKVELVSGGFVPGELKVDQIESGLAGKTPSPSPTTGDDYLVSSNGNWVLGGGGKDTIKYGSGTDFQADGGAGNDILIGGANVNDHLIGGDGDDILIGGKNAASSVKLQGDAGNDTLIAQSLKASTSYYGGVGQDVAYMPGSMSGLQLVTTGLPNTCDYRLVYKDPVSGALTNHDFYSVETLYLQDGKYQFEGGKLTKVADLATLKVDVDLIDTDGSERFTDLSITGLPQGAVVSGGSLQADGSWKVPASMLDANGKLSLQVELPTGCQNLKVTVTAGSQEYDMNGQPIAGEVKFTEADTGFMAKPDKPNGDNEVVGGRGDDVLLGDVGGVQSGYVPGKNYNVALIVDRSGSMGETWEGSSQTRMALLKAALTDLAKQLADHDGVVNVTLIGFATSADATPLVLNNLNSSNVATLVKAISALSAGGNTNYEGAFIKATEWFNSQPGSGTGLKFENLSYFLTDGDPTAHNGDSSASESDAMKNAIDDFAKLSGLSEVKAIGIGNGVTQGNLAYFDNTKVVGAGNAYGNTQALNAFADDSGPWREASWTKSGDGTGSVDITGGDLTLTDKGGNGASVFASEKLTVAAGAGLRFDLSKGGDFGSGDSFSVQLQRWNGTAWENVGAAVTKFGTIDSGALTAGDYRYVFTVNEDDAGYSASLRIDDLSKVTYPPIGQPEIITTADQLKAVLVGGSTEYSPAAVGKDTLNGGEGSDILFGDTINTDKLPWGTAGNPAKPADWVAGKGLDGLVQFLTLKNGVAPSAVELNEYVRLHHAEFDVQGDLRGGDDKLYGGAGNDVLYGQGGNDLLVGGAGNDKLYGGTGHDTLYGDLGDDLIQGGAGNDTLFGGNGVEADKAQWGTDTFKWVLGDQGTSTTPAVDVIKDFGSTDKLDLRDLLQGDSRNAASLDAYLDFRMEGSNTVIDVRHEGAQGSVTQRIVLENTNLADQLGVAQSDAAILQKLLDSSRLNND</sequence>
<dbReference type="InterPro" id="IPR002035">
    <property type="entry name" value="VWF_A"/>
</dbReference>
<dbReference type="NCBIfam" id="TIGR03661">
    <property type="entry name" value="T1SS_VCA0849"/>
    <property type="match status" value="1"/>
</dbReference>
<dbReference type="Gene3D" id="2.160.20.160">
    <property type="match status" value="1"/>
</dbReference>
<dbReference type="PRINTS" id="PR00313">
    <property type="entry name" value="CABNDNGRPT"/>
</dbReference>
<dbReference type="OrthoDB" id="8622300at2"/>
<dbReference type="PANTHER" id="PTHR38340">
    <property type="entry name" value="S-LAYER PROTEIN"/>
    <property type="match status" value="1"/>
</dbReference>
<dbReference type="SMART" id="SM00327">
    <property type="entry name" value="VWA"/>
    <property type="match status" value="1"/>
</dbReference>
<dbReference type="InterPro" id="IPR018511">
    <property type="entry name" value="Hemolysin-typ_Ca-bd_CS"/>
</dbReference>
<dbReference type="SUPFAM" id="SSF53300">
    <property type="entry name" value="vWA-like"/>
    <property type="match status" value="1"/>
</dbReference>
<dbReference type="InterPro" id="IPR050557">
    <property type="entry name" value="RTX_toxin/Mannuronan_C5-epim"/>
</dbReference>
<dbReference type="InterPro" id="IPR036465">
    <property type="entry name" value="vWFA_dom_sf"/>
</dbReference>
<dbReference type="InterPro" id="IPR011049">
    <property type="entry name" value="Serralysin-like_metalloprot_C"/>
</dbReference>
<comment type="caution">
    <text evidence="4">The sequence shown here is derived from an EMBL/GenBank/DDBJ whole genome shotgun (WGS) entry which is preliminary data.</text>
</comment>
<dbReference type="Gene3D" id="2.150.10.10">
    <property type="entry name" value="Serralysin-like metalloprotease, C-terminal"/>
    <property type="match status" value="2"/>
</dbReference>
<evidence type="ECO:0000313" key="5">
    <source>
        <dbReference type="Proteomes" id="UP000308891"/>
    </source>
</evidence>
<reference evidence="4 5" key="1">
    <citation type="submission" date="2019-04" db="EMBL/GenBank/DDBJ databases">
        <title>Crenobacter sp. nov.</title>
        <authorList>
            <person name="Shi S."/>
        </authorList>
    </citation>
    <scope>NUCLEOTIDE SEQUENCE [LARGE SCALE GENOMIC DNA]</scope>
    <source>
        <strain evidence="4 5">GY 70310</strain>
    </source>
</reference>
<protein>
    <submittedName>
        <fullName evidence="4">Type I secretion C-terminal target domain-containing protein</fullName>
    </submittedName>
</protein>
<accession>A0A4T0UJB7</accession>
<feature type="non-terminal residue" evidence="4">
    <location>
        <position position="1"/>
    </location>
</feature>